<evidence type="ECO:0000313" key="3">
    <source>
        <dbReference type="Proteomes" id="UP000694380"/>
    </source>
</evidence>
<keyword evidence="3" id="KW-1185">Reference proteome</keyword>
<sequence>MPKYCRAPNCSNSAGPRRPGGERLSFYRSVPPARRRDVRARHAPVRDVTRGALSAAPPSGQRGLATGGERPSPRGAGL</sequence>
<name>A0A8C3F416_CHRPI</name>
<dbReference type="OMA" id="KSCRAPH"/>
<reference evidence="2" key="2">
    <citation type="submission" date="2025-09" db="UniProtKB">
        <authorList>
            <consortium name="Ensembl"/>
        </authorList>
    </citation>
    <scope>IDENTIFICATION</scope>
</reference>
<protein>
    <recommendedName>
        <fullName evidence="4">THAP domain-containing protein 8</fullName>
    </recommendedName>
</protein>
<proteinExistence type="predicted"/>
<reference evidence="2" key="1">
    <citation type="submission" date="2025-08" db="UniProtKB">
        <authorList>
            <consortium name="Ensembl"/>
        </authorList>
    </citation>
    <scope>IDENTIFICATION</scope>
</reference>
<dbReference type="Ensembl" id="ENSCPBT00000001695.1">
    <property type="protein sequence ID" value="ENSCPBP00000001370.1"/>
    <property type="gene ID" value="ENSCPBG00000001120.1"/>
</dbReference>
<feature type="region of interest" description="Disordered" evidence="1">
    <location>
        <begin position="1"/>
        <end position="78"/>
    </location>
</feature>
<evidence type="ECO:0000256" key="1">
    <source>
        <dbReference type="SAM" id="MobiDB-lite"/>
    </source>
</evidence>
<accession>A0A8C3F416</accession>
<dbReference type="AlphaFoldDB" id="A0A8C3F416"/>
<organism evidence="2 3">
    <name type="scientific">Chrysemys picta bellii</name>
    <name type="common">Western painted turtle</name>
    <name type="synonym">Emys bellii</name>
    <dbReference type="NCBI Taxonomy" id="8478"/>
    <lineage>
        <taxon>Eukaryota</taxon>
        <taxon>Metazoa</taxon>
        <taxon>Chordata</taxon>
        <taxon>Craniata</taxon>
        <taxon>Vertebrata</taxon>
        <taxon>Euteleostomi</taxon>
        <taxon>Archelosauria</taxon>
        <taxon>Testudinata</taxon>
        <taxon>Testudines</taxon>
        <taxon>Cryptodira</taxon>
        <taxon>Durocryptodira</taxon>
        <taxon>Testudinoidea</taxon>
        <taxon>Emydidae</taxon>
        <taxon>Chrysemys</taxon>
    </lineage>
</organism>
<evidence type="ECO:0008006" key="4">
    <source>
        <dbReference type="Google" id="ProtNLM"/>
    </source>
</evidence>
<evidence type="ECO:0000313" key="2">
    <source>
        <dbReference type="Ensembl" id="ENSCPBP00000001370.1"/>
    </source>
</evidence>
<dbReference type="Proteomes" id="UP000694380">
    <property type="component" value="Unplaced"/>
</dbReference>